<dbReference type="Gene3D" id="1.25.40.10">
    <property type="entry name" value="Tetratricopeptide repeat domain"/>
    <property type="match status" value="1"/>
</dbReference>
<evidence type="ECO:0000313" key="1">
    <source>
        <dbReference type="EMBL" id="PAP76095.1"/>
    </source>
</evidence>
<dbReference type="AlphaFoldDB" id="A0A271IZG6"/>
<gene>
    <name evidence="1" type="ORF">BSZ37_06370</name>
</gene>
<keyword evidence="2" id="KW-1185">Reference proteome</keyword>
<name>A0A271IZG6_9BACT</name>
<evidence type="ECO:0008006" key="3">
    <source>
        <dbReference type="Google" id="ProtNLM"/>
    </source>
</evidence>
<dbReference type="RefSeq" id="WP_095509736.1">
    <property type="nucleotide sequence ID" value="NZ_MQWD01000001.1"/>
</dbReference>
<sequence length="103" mass="10822">MGPEHPFAGAVAGRLGAIQNGLSRDREAEAAYRRSVAILRGAFPDGCPPLAHVTYRLGAFLVGREPAEAERLLLESDRLCRAIPDADPECAARARAALAGLGS</sequence>
<dbReference type="EMBL" id="MQWD01000001">
    <property type="protein sequence ID" value="PAP76095.1"/>
    <property type="molecule type" value="Genomic_DNA"/>
</dbReference>
<reference evidence="1 2" key="1">
    <citation type="submission" date="2016-11" db="EMBL/GenBank/DDBJ databases">
        <title>Study of marine rhodopsin-containing bacteria.</title>
        <authorList>
            <person name="Yoshizawa S."/>
            <person name="Kumagai Y."/>
            <person name="Kogure K."/>
        </authorList>
    </citation>
    <scope>NUCLEOTIDE SEQUENCE [LARGE SCALE GENOMIC DNA]</scope>
    <source>
        <strain evidence="1 2">SAORIC-28</strain>
    </source>
</reference>
<accession>A0A271IZG6</accession>
<evidence type="ECO:0000313" key="2">
    <source>
        <dbReference type="Proteomes" id="UP000216339"/>
    </source>
</evidence>
<comment type="caution">
    <text evidence="1">The sequence shown here is derived from an EMBL/GenBank/DDBJ whole genome shotgun (WGS) entry which is preliminary data.</text>
</comment>
<organism evidence="1 2">
    <name type="scientific">Rubrivirga marina</name>
    <dbReference type="NCBI Taxonomy" id="1196024"/>
    <lineage>
        <taxon>Bacteria</taxon>
        <taxon>Pseudomonadati</taxon>
        <taxon>Rhodothermota</taxon>
        <taxon>Rhodothermia</taxon>
        <taxon>Rhodothermales</taxon>
        <taxon>Rubricoccaceae</taxon>
        <taxon>Rubrivirga</taxon>
    </lineage>
</organism>
<protein>
    <recommendedName>
        <fullName evidence="3">Tetratricopeptide repeat protein</fullName>
    </recommendedName>
</protein>
<dbReference type="InterPro" id="IPR011990">
    <property type="entry name" value="TPR-like_helical_dom_sf"/>
</dbReference>
<dbReference type="Proteomes" id="UP000216339">
    <property type="component" value="Unassembled WGS sequence"/>
</dbReference>
<proteinExistence type="predicted"/>